<organism evidence="4 5">
    <name type="scientific">Methyloligella halotolerans</name>
    <dbReference type="NCBI Taxonomy" id="1177755"/>
    <lineage>
        <taxon>Bacteria</taxon>
        <taxon>Pseudomonadati</taxon>
        <taxon>Pseudomonadota</taxon>
        <taxon>Alphaproteobacteria</taxon>
        <taxon>Hyphomicrobiales</taxon>
        <taxon>Hyphomicrobiaceae</taxon>
        <taxon>Methyloligella</taxon>
    </lineage>
</organism>
<dbReference type="InterPro" id="IPR011250">
    <property type="entry name" value="OMP/PagP_B-barrel"/>
</dbReference>
<gene>
    <name evidence="4" type="ORF">A7A08_00202</name>
</gene>
<reference evidence="4 5" key="1">
    <citation type="submission" date="2016-07" db="EMBL/GenBank/DDBJ databases">
        <title>Draft genome sequence of Methyloligella halotolerans C2T (VKM B-2706T=CCUG 61687T=DSM 25045T), a halotolerant polyhydroxybutyrate accumulating methylotroph.</title>
        <authorList>
            <person name="Vasilenko O.V."/>
            <person name="Doronina N.V."/>
            <person name="Poroshina M.N."/>
            <person name="Tarlachkov S.V."/>
            <person name="Trotsenko Y.A."/>
        </authorList>
    </citation>
    <scope>NUCLEOTIDE SEQUENCE [LARGE SCALE GENOMIC DNA]</scope>
    <source>
        <strain evidence="4 5">VKM B-2706</strain>
    </source>
</reference>
<dbReference type="Proteomes" id="UP000095087">
    <property type="component" value="Unassembled WGS sequence"/>
</dbReference>
<accession>A0A1E2S1W2</accession>
<dbReference type="Pfam" id="PF13505">
    <property type="entry name" value="OMP_b-brl"/>
    <property type="match status" value="1"/>
</dbReference>
<dbReference type="SUPFAM" id="SSF56925">
    <property type="entry name" value="OMPA-like"/>
    <property type="match status" value="1"/>
</dbReference>
<dbReference type="Gene3D" id="2.40.160.20">
    <property type="match status" value="1"/>
</dbReference>
<feature type="domain" description="Outer membrane protein beta-barrel" evidence="3">
    <location>
        <begin position="74"/>
        <end position="228"/>
    </location>
</feature>
<evidence type="ECO:0000259" key="3">
    <source>
        <dbReference type="Pfam" id="PF13505"/>
    </source>
</evidence>
<dbReference type="EMBL" id="MASI01000001">
    <property type="protein sequence ID" value="ODA68380.1"/>
    <property type="molecule type" value="Genomic_DNA"/>
</dbReference>
<proteinExistence type="predicted"/>
<dbReference type="OrthoDB" id="189250at2"/>
<name>A0A1E2S1W2_9HYPH</name>
<keyword evidence="5" id="KW-1185">Reference proteome</keyword>
<evidence type="ECO:0000313" key="5">
    <source>
        <dbReference type="Proteomes" id="UP000095087"/>
    </source>
</evidence>
<keyword evidence="1 2" id="KW-0732">Signal</keyword>
<dbReference type="STRING" id="1177755.A7A08_00202"/>
<dbReference type="AlphaFoldDB" id="A0A1E2S1W2"/>
<sequence length="259" mass="27670">MYSKFAGVAFAAIVISAATPAIAGGFDGRSVPEGTVVSGGSSPWYFGAMLGAPFSGDVEADLSNTFGSEADAVIDYDFDSAYLAKLQLGYYFAPSWRIEANLSWGEAYGPDFNFKQVSPTNLLQGNEPGLGTLEGWSMHGVVIHDFDKLGLRAMNTPIVPYLGLGLGFKEMKANNLRTANQTFFVIDDSDTAFSVNWVAGFDVPVSENISLTARYNGTYESGFDFQGSRDGGTQYVSSEDAVTHAILGGLKVNFGAFSR</sequence>
<dbReference type="InterPro" id="IPR027385">
    <property type="entry name" value="Beta-barrel_OMP"/>
</dbReference>
<protein>
    <recommendedName>
        <fullName evidence="3">Outer membrane protein beta-barrel domain-containing protein</fullName>
    </recommendedName>
</protein>
<evidence type="ECO:0000256" key="1">
    <source>
        <dbReference type="ARBA" id="ARBA00022729"/>
    </source>
</evidence>
<evidence type="ECO:0000313" key="4">
    <source>
        <dbReference type="EMBL" id="ODA68380.1"/>
    </source>
</evidence>
<evidence type="ECO:0000256" key="2">
    <source>
        <dbReference type="SAM" id="SignalP"/>
    </source>
</evidence>
<dbReference type="RefSeq" id="WP_083226341.1">
    <property type="nucleotide sequence ID" value="NZ_MASI01000001.1"/>
</dbReference>
<comment type="caution">
    <text evidence="4">The sequence shown here is derived from an EMBL/GenBank/DDBJ whole genome shotgun (WGS) entry which is preliminary data.</text>
</comment>
<feature type="signal peptide" evidence="2">
    <location>
        <begin position="1"/>
        <end position="23"/>
    </location>
</feature>
<feature type="chain" id="PRO_5009116628" description="Outer membrane protein beta-barrel domain-containing protein" evidence="2">
    <location>
        <begin position="24"/>
        <end position="259"/>
    </location>
</feature>